<protein>
    <submittedName>
        <fullName evidence="2">Uncharacterized protein</fullName>
    </submittedName>
</protein>
<reference evidence="3" key="1">
    <citation type="journal article" date="2019" name="Int. J. Syst. Evol. Microbiol.">
        <title>The Global Catalogue of Microorganisms (GCM) 10K type strain sequencing project: providing services to taxonomists for standard genome sequencing and annotation.</title>
        <authorList>
            <consortium name="The Broad Institute Genomics Platform"/>
            <consortium name="The Broad Institute Genome Sequencing Center for Infectious Disease"/>
            <person name="Wu L."/>
            <person name="Ma J."/>
        </authorList>
    </citation>
    <scope>NUCLEOTIDE SEQUENCE [LARGE SCALE GENOMIC DNA]</scope>
    <source>
        <strain evidence="3">CGMCC 1.6964</strain>
    </source>
</reference>
<comment type="caution">
    <text evidence="2">The sequence shown here is derived from an EMBL/GenBank/DDBJ whole genome shotgun (WGS) entry which is preliminary data.</text>
</comment>
<gene>
    <name evidence="2" type="ORF">GCM10010969_25190</name>
</gene>
<evidence type="ECO:0000256" key="1">
    <source>
        <dbReference type="SAM" id="MobiDB-lite"/>
    </source>
</evidence>
<accession>A0ABQ2L470</accession>
<evidence type="ECO:0000313" key="3">
    <source>
        <dbReference type="Proteomes" id="UP000606653"/>
    </source>
</evidence>
<dbReference type="EMBL" id="BMLN01000006">
    <property type="protein sequence ID" value="GGO02158.1"/>
    <property type="molecule type" value="Genomic_DNA"/>
</dbReference>
<organism evidence="2 3">
    <name type="scientific">Saccharibacillus kuerlensis</name>
    <dbReference type="NCBI Taxonomy" id="459527"/>
    <lineage>
        <taxon>Bacteria</taxon>
        <taxon>Bacillati</taxon>
        <taxon>Bacillota</taxon>
        <taxon>Bacilli</taxon>
        <taxon>Bacillales</taxon>
        <taxon>Paenibacillaceae</taxon>
        <taxon>Saccharibacillus</taxon>
    </lineage>
</organism>
<name>A0ABQ2L470_9BACL</name>
<feature type="compositionally biased region" description="Basic and acidic residues" evidence="1">
    <location>
        <begin position="196"/>
        <end position="205"/>
    </location>
</feature>
<keyword evidence="3" id="KW-1185">Reference proteome</keyword>
<dbReference type="Proteomes" id="UP000606653">
    <property type="component" value="Unassembled WGS sequence"/>
</dbReference>
<feature type="region of interest" description="Disordered" evidence="1">
    <location>
        <begin position="177"/>
        <end position="205"/>
    </location>
</feature>
<sequence length="363" mass="40675">MVTKRGSRDKLTGIRSELSGGARFLSDAESAHYACTAQEHIAHIRPDIDPAELLPIRAVELDNDEKLLEYGRHYGDIPMYRGPHLFVRMNSSGELLDLQTDWAPCRFELGVGSSPPEAIRPPTDSSCLRGTYALDVSAELPFYFFPPRVYDKLGHPIHREQKLGPWEWIDLRGAAPAKRGASDPIRPLRGHLPAADTRKPEPLNRDELRKARSAVLDYLVRNNRPSTYRWAFLAGRERSSFSASSGGFVHVRVYRTVHGLPVLGACLDLYVERQSGRLAAVSDELHFRRMNPNHFAQALLPPKLSQTEAWEKLHSKIKVLPFHLLNDSDSEGIGQVSLVWIEESGFVCDSSSGSLVQAEIVRL</sequence>
<evidence type="ECO:0000313" key="2">
    <source>
        <dbReference type="EMBL" id="GGO02158.1"/>
    </source>
</evidence>
<proteinExistence type="predicted"/>
<dbReference type="RefSeq" id="WP_018976330.1">
    <property type="nucleotide sequence ID" value="NZ_BMLN01000006.1"/>
</dbReference>